<comment type="caution">
    <text evidence="3">The sequence shown here is derived from an EMBL/GenBank/DDBJ whole genome shotgun (WGS) entry which is preliminary data.</text>
</comment>
<dbReference type="InterPro" id="IPR001128">
    <property type="entry name" value="Cyt_P450"/>
</dbReference>
<proteinExistence type="inferred from homology"/>
<reference evidence="3" key="1">
    <citation type="submission" date="2021-02" db="EMBL/GenBank/DDBJ databases">
        <authorList>
            <person name="Nowell W R."/>
        </authorList>
    </citation>
    <scope>NUCLEOTIDE SEQUENCE</scope>
</reference>
<dbReference type="GO" id="GO:0016705">
    <property type="term" value="F:oxidoreductase activity, acting on paired donors, with incorporation or reduction of molecular oxygen"/>
    <property type="evidence" value="ECO:0007669"/>
    <property type="project" value="InterPro"/>
</dbReference>
<evidence type="ECO:0000256" key="2">
    <source>
        <dbReference type="SAM" id="MobiDB-lite"/>
    </source>
</evidence>
<comment type="similarity">
    <text evidence="1">Belongs to the cytochrome P450 family.</text>
</comment>
<dbReference type="Gene3D" id="1.10.630.10">
    <property type="entry name" value="Cytochrome P450"/>
    <property type="match status" value="1"/>
</dbReference>
<dbReference type="GO" id="GO:0005506">
    <property type="term" value="F:iron ion binding"/>
    <property type="evidence" value="ECO:0007669"/>
    <property type="project" value="InterPro"/>
</dbReference>
<dbReference type="EMBL" id="CAJNOM010000114">
    <property type="protein sequence ID" value="CAF1077080.1"/>
    <property type="molecule type" value="Genomic_DNA"/>
</dbReference>
<feature type="compositionally biased region" description="Basic and acidic residues" evidence="2">
    <location>
        <begin position="11"/>
        <end position="20"/>
    </location>
</feature>
<evidence type="ECO:0000313" key="4">
    <source>
        <dbReference type="EMBL" id="CAF1077080.1"/>
    </source>
</evidence>
<dbReference type="GO" id="GO:0020037">
    <property type="term" value="F:heme binding"/>
    <property type="evidence" value="ECO:0007669"/>
    <property type="project" value="InterPro"/>
</dbReference>
<dbReference type="Pfam" id="PF00067">
    <property type="entry name" value="p450"/>
    <property type="match status" value="1"/>
</dbReference>
<dbReference type="EMBL" id="CAJNOI010000063">
    <property type="protein sequence ID" value="CAF0980167.1"/>
    <property type="molecule type" value="Genomic_DNA"/>
</dbReference>
<gene>
    <name evidence="3" type="ORF">BJG266_LOCUS14824</name>
    <name evidence="4" type="ORF">QVE165_LOCUS19015</name>
    <name evidence="5" type="ORF">QVE165_LOCUS39471</name>
</gene>
<evidence type="ECO:0000313" key="6">
    <source>
        <dbReference type="Proteomes" id="UP000663832"/>
    </source>
</evidence>
<dbReference type="Proteomes" id="UP000663832">
    <property type="component" value="Unassembled WGS sequence"/>
</dbReference>
<sequence length="84" mass="9738">MPKYPKIQQKIKNEPQEHNLTDETQLTQDILDSLVYIKGVTKEILRYAPIAEAISREATRDDISIRKGDTVIITTYNLQQDLCY</sequence>
<name>A0A814F2K9_9BILA</name>
<evidence type="ECO:0000313" key="3">
    <source>
        <dbReference type="EMBL" id="CAF0980167.1"/>
    </source>
</evidence>
<dbReference type="EMBL" id="CAJNOM010000438">
    <property type="protein sequence ID" value="CAF1438788.1"/>
    <property type="molecule type" value="Genomic_DNA"/>
</dbReference>
<organism evidence="3 7">
    <name type="scientific">Adineta steineri</name>
    <dbReference type="NCBI Taxonomy" id="433720"/>
    <lineage>
        <taxon>Eukaryota</taxon>
        <taxon>Metazoa</taxon>
        <taxon>Spiralia</taxon>
        <taxon>Gnathifera</taxon>
        <taxon>Rotifera</taxon>
        <taxon>Eurotatoria</taxon>
        <taxon>Bdelloidea</taxon>
        <taxon>Adinetida</taxon>
        <taxon>Adinetidae</taxon>
        <taxon>Adineta</taxon>
    </lineage>
</organism>
<protein>
    <submittedName>
        <fullName evidence="3">Uncharacterized protein</fullName>
    </submittedName>
</protein>
<dbReference type="InterPro" id="IPR036396">
    <property type="entry name" value="Cyt_P450_sf"/>
</dbReference>
<dbReference type="SUPFAM" id="SSF48264">
    <property type="entry name" value="Cytochrome P450"/>
    <property type="match status" value="1"/>
</dbReference>
<dbReference type="OrthoDB" id="10142630at2759"/>
<evidence type="ECO:0000256" key="1">
    <source>
        <dbReference type="ARBA" id="ARBA00010617"/>
    </source>
</evidence>
<dbReference type="GO" id="GO:0004497">
    <property type="term" value="F:monooxygenase activity"/>
    <property type="evidence" value="ECO:0007669"/>
    <property type="project" value="InterPro"/>
</dbReference>
<evidence type="ECO:0000313" key="5">
    <source>
        <dbReference type="EMBL" id="CAF1438788.1"/>
    </source>
</evidence>
<feature type="region of interest" description="Disordered" evidence="2">
    <location>
        <begin position="1"/>
        <end position="20"/>
    </location>
</feature>
<evidence type="ECO:0000313" key="7">
    <source>
        <dbReference type="Proteomes" id="UP000663877"/>
    </source>
</evidence>
<dbReference type="Proteomes" id="UP000663877">
    <property type="component" value="Unassembled WGS sequence"/>
</dbReference>
<dbReference type="AlphaFoldDB" id="A0A814F2K9"/>
<accession>A0A814F2K9</accession>
<keyword evidence="6" id="KW-1185">Reference proteome</keyword>